<evidence type="ECO:0000256" key="1">
    <source>
        <dbReference type="ARBA" id="ARBA00022722"/>
    </source>
</evidence>
<accession>A0A1E7F1V9</accession>
<keyword evidence="4" id="KW-1185">Reference proteome</keyword>
<proteinExistence type="predicted"/>
<dbReference type="Proteomes" id="UP000095751">
    <property type="component" value="Unassembled WGS sequence"/>
</dbReference>
<dbReference type="GO" id="GO:0004527">
    <property type="term" value="F:exonuclease activity"/>
    <property type="evidence" value="ECO:0007669"/>
    <property type="project" value="InterPro"/>
</dbReference>
<sequence length="96" mass="10571">KKSPARVTLVNWENEVVLDTFLVVPVPVTDFYDTQILGVVDDSSSSSSITRSLADVRTEVERMLRGKILIGYELDGALQGLGLTHPKSDMRDSSAY</sequence>
<evidence type="ECO:0000256" key="2">
    <source>
        <dbReference type="ARBA" id="ARBA00022801"/>
    </source>
</evidence>
<dbReference type="InterPro" id="IPR047021">
    <property type="entry name" value="REXO1/3/4-like"/>
</dbReference>
<dbReference type="InParanoid" id="A0A1E7F1V9"/>
<dbReference type="AlphaFoldDB" id="A0A1E7F1V9"/>
<reference evidence="3 4" key="1">
    <citation type="submission" date="2016-09" db="EMBL/GenBank/DDBJ databases">
        <title>Extensive genetic diversity and differential bi-allelic expression allows diatom success in the polar Southern Ocean.</title>
        <authorList>
            <consortium name="DOE Joint Genome Institute"/>
            <person name="Mock T."/>
            <person name="Otillar R.P."/>
            <person name="Strauss J."/>
            <person name="Dupont C."/>
            <person name="Frickenhaus S."/>
            <person name="Maumus F."/>
            <person name="Mcmullan M."/>
            <person name="Sanges R."/>
            <person name="Schmutz J."/>
            <person name="Toseland A."/>
            <person name="Valas R."/>
            <person name="Veluchamy A."/>
            <person name="Ward B.J."/>
            <person name="Allen A."/>
            <person name="Barry K."/>
            <person name="Falciatore A."/>
            <person name="Ferrante M."/>
            <person name="Fortunato A.E."/>
            <person name="Gloeckner G."/>
            <person name="Gruber A."/>
            <person name="Hipkin R."/>
            <person name="Janech M."/>
            <person name="Kroth P."/>
            <person name="Leese F."/>
            <person name="Lindquist E."/>
            <person name="Lyon B.R."/>
            <person name="Martin J."/>
            <person name="Mayer C."/>
            <person name="Parker M."/>
            <person name="Quesneville H."/>
            <person name="Raymond J."/>
            <person name="Uhlig C."/>
            <person name="Valentin K.U."/>
            <person name="Worden A.Z."/>
            <person name="Armbrust E.V."/>
            <person name="Bowler C."/>
            <person name="Green B."/>
            <person name="Moulton V."/>
            <person name="Van Oosterhout C."/>
            <person name="Grigoriev I."/>
        </authorList>
    </citation>
    <scope>NUCLEOTIDE SEQUENCE [LARGE SCALE GENOMIC DNA]</scope>
    <source>
        <strain evidence="3 4">CCMP1102</strain>
    </source>
</reference>
<dbReference type="EMBL" id="KV784365">
    <property type="protein sequence ID" value="OEU12178.1"/>
    <property type="molecule type" value="Genomic_DNA"/>
</dbReference>
<evidence type="ECO:0008006" key="5">
    <source>
        <dbReference type="Google" id="ProtNLM"/>
    </source>
</evidence>
<dbReference type="OrthoDB" id="16516at2759"/>
<keyword evidence="1" id="KW-0540">Nuclease</keyword>
<dbReference type="PANTHER" id="PTHR12801">
    <property type="entry name" value="RNA EXONUCLEASE REXO1 / RECO3 FAMILY MEMBER-RELATED"/>
    <property type="match status" value="1"/>
</dbReference>
<dbReference type="GO" id="GO:0003676">
    <property type="term" value="F:nucleic acid binding"/>
    <property type="evidence" value="ECO:0007669"/>
    <property type="project" value="InterPro"/>
</dbReference>
<dbReference type="PANTHER" id="PTHR12801:SF45">
    <property type="entry name" value="RNA EXONUCLEASE 4"/>
    <property type="match status" value="1"/>
</dbReference>
<evidence type="ECO:0000313" key="3">
    <source>
        <dbReference type="EMBL" id="OEU12178.1"/>
    </source>
</evidence>
<protein>
    <recommendedName>
        <fullName evidence="5">Exonuclease domain-containing protein</fullName>
    </recommendedName>
</protein>
<feature type="non-terminal residue" evidence="3">
    <location>
        <position position="1"/>
    </location>
</feature>
<dbReference type="InterPro" id="IPR036397">
    <property type="entry name" value="RNaseH_sf"/>
</dbReference>
<organism evidence="3 4">
    <name type="scientific">Fragilariopsis cylindrus CCMP1102</name>
    <dbReference type="NCBI Taxonomy" id="635003"/>
    <lineage>
        <taxon>Eukaryota</taxon>
        <taxon>Sar</taxon>
        <taxon>Stramenopiles</taxon>
        <taxon>Ochrophyta</taxon>
        <taxon>Bacillariophyta</taxon>
        <taxon>Bacillariophyceae</taxon>
        <taxon>Bacillariophycidae</taxon>
        <taxon>Bacillariales</taxon>
        <taxon>Bacillariaceae</taxon>
        <taxon>Fragilariopsis</taxon>
    </lineage>
</organism>
<feature type="non-terminal residue" evidence="3">
    <location>
        <position position="96"/>
    </location>
</feature>
<dbReference type="Gene3D" id="3.30.420.10">
    <property type="entry name" value="Ribonuclease H-like superfamily/Ribonuclease H"/>
    <property type="match status" value="1"/>
</dbReference>
<dbReference type="KEGG" id="fcy:FRACYDRAFT_153779"/>
<evidence type="ECO:0000313" key="4">
    <source>
        <dbReference type="Proteomes" id="UP000095751"/>
    </source>
</evidence>
<keyword evidence="2" id="KW-0378">Hydrolase</keyword>
<name>A0A1E7F1V9_9STRA</name>
<dbReference type="GO" id="GO:0005634">
    <property type="term" value="C:nucleus"/>
    <property type="evidence" value="ECO:0007669"/>
    <property type="project" value="TreeGrafter"/>
</dbReference>
<gene>
    <name evidence="3" type="ORF">FRACYDRAFT_153779</name>
</gene>